<comment type="similarity">
    <text evidence="1">Belongs to the universal stress protein A family.</text>
</comment>
<dbReference type="PRINTS" id="PR01438">
    <property type="entry name" value="UNVRSLSTRESS"/>
</dbReference>
<dbReference type="AlphaFoldDB" id="A0A4R8MKD6"/>
<protein>
    <submittedName>
        <fullName evidence="3">Nucleotide-binding universal stress UspA family protein</fullName>
    </submittedName>
</protein>
<gene>
    <name evidence="3" type="ORF">C8D99_101297</name>
</gene>
<name>A0A4R8MKD6_9BACT</name>
<evidence type="ECO:0000313" key="4">
    <source>
        <dbReference type="Proteomes" id="UP000295066"/>
    </source>
</evidence>
<dbReference type="InterPro" id="IPR014729">
    <property type="entry name" value="Rossmann-like_a/b/a_fold"/>
</dbReference>
<dbReference type="Pfam" id="PF00582">
    <property type="entry name" value="Usp"/>
    <property type="match status" value="2"/>
</dbReference>
<dbReference type="InterPro" id="IPR006016">
    <property type="entry name" value="UspA"/>
</dbReference>
<sequence length="291" mass="31758">MFQKILVATDLSDASERMACSLGELKALGTKDIVLLHCINIRDVGTLASQLIKAAEPHFRKQQIFLENRGFSVTPKIALGLPQIEINRQAEEHDCSLIVVGSRGGTMAKEILLGGVASEVVHGASKPVLILRVGIHEEKGDAVCIMEKCSPLGHILFPTDFSDNAEHAYSHLKKFAEKGAEKITLLHVQDEVRIGKHLMEKLDEFNRIDSGRLGRMKEELLRCGAKEVNTEIVFGNPKKILVDKVKANGYSLVLLGSQGRGYIGQFFMGSVSLAVARQSIIPVLLVPAAVC</sequence>
<comment type="caution">
    <text evidence="3">The sequence shown here is derived from an EMBL/GenBank/DDBJ whole genome shotgun (WGS) entry which is preliminary data.</text>
</comment>
<feature type="domain" description="UspA" evidence="2">
    <location>
        <begin position="1"/>
        <end position="132"/>
    </location>
</feature>
<evidence type="ECO:0000259" key="2">
    <source>
        <dbReference type="Pfam" id="PF00582"/>
    </source>
</evidence>
<dbReference type="CDD" id="cd00293">
    <property type="entry name" value="USP-like"/>
    <property type="match status" value="2"/>
</dbReference>
<proteinExistence type="inferred from homology"/>
<dbReference type="Gene3D" id="3.40.50.620">
    <property type="entry name" value="HUPs"/>
    <property type="match status" value="2"/>
</dbReference>
<dbReference type="PANTHER" id="PTHR46268">
    <property type="entry name" value="STRESS RESPONSE PROTEIN NHAX"/>
    <property type="match status" value="1"/>
</dbReference>
<evidence type="ECO:0000313" key="3">
    <source>
        <dbReference type="EMBL" id="TDY65147.1"/>
    </source>
</evidence>
<evidence type="ECO:0000256" key="1">
    <source>
        <dbReference type="ARBA" id="ARBA00008791"/>
    </source>
</evidence>
<dbReference type="SUPFAM" id="SSF52402">
    <property type="entry name" value="Adenine nucleotide alpha hydrolases-like"/>
    <property type="match status" value="2"/>
</dbReference>
<dbReference type="EMBL" id="SORI01000001">
    <property type="protein sequence ID" value="TDY65147.1"/>
    <property type="molecule type" value="Genomic_DNA"/>
</dbReference>
<dbReference type="InterPro" id="IPR006015">
    <property type="entry name" value="Universal_stress_UspA"/>
</dbReference>
<dbReference type="PANTHER" id="PTHR46268:SF26">
    <property type="entry name" value="UNIVERSAL STRESS PROTEIN MJ0577"/>
    <property type="match status" value="1"/>
</dbReference>
<keyword evidence="4" id="KW-1185">Reference proteome</keyword>
<accession>A0A4R8MKD6</accession>
<organism evidence="3 4">
    <name type="scientific">Aminivibrio pyruvatiphilus</name>
    <dbReference type="NCBI Taxonomy" id="1005740"/>
    <lineage>
        <taxon>Bacteria</taxon>
        <taxon>Thermotogati</taxon>
        <taxon>Synergistota</taxon>
        <taxon>Synergistia</taxon>
        <taxon>Synergistales</taxon>
        <taxon>Aminobacteriaceae</taxon>
        <taxon>Aminivibrio</taxon>
    </lineage>
</organism>
<dbReference type="Proteomes" id="UP000295066">
    <property type="component" value="Unassembled WGS sequence"/>
</dbReference>
<feature type="domain" description="UspA" evidence="2">
    <location>
        <begin position="154"/>
        <end position="287"/>
    </location>
</feature>
<reference evidence="3 4" key="1">
    <citation type="submission" date="2019-03" db="EMBL/GenBank/DDBJ databases">
        <title>Genomic Encyclopedia of Type Strains, Phase IV (KMG-IV): sequencing the most valuable type-strain genomes for metagenomic binning, comparative biology and taxonomic classification.</title>
        <authorList>
            <person name="Goeker M."/>
        </authorList>
    </citation>
    <scope>NUCLEOTIDE SEQUENCE [LARGE SCALE GENOMIC DNA]</scope>
    <source>
        <strain evidence="3 4">DSM 25964</strain>
    </source>
</reference>